<evidence type="ECO:0000313" key="1">
    <source>
        <dbReference type="Proteomes" id="UP000887579"/>
    </source>
</evidence>
<reference evidence="2" key="1">
    <citation type="submission" date="2022-11" db="UniProtKB">
        <authorList>
            <consortium name="WormBaseParasite"/>
        </authorList>
    </citation>
    <scope>IDENTIFICATION</scope>
</reference>
<evidence type="ECO:0000313" key="2">
    <source>
        <dbReference type="WBParaSite" id="ES5_v2.g16991.t1"/>
    </source>
</evidence>
<proteinExistence type="predicted"/>
<protein>
    <submittedName>
        <fullName evidence="2">Uncharacterized protein</fullName>
    </submittedName>
</protein>
<accession>A0AC34FI40</accession>
<name>A0AC34FI40_9BILA</name>
<dbReference type="WBParaSite" id="ES5_v2.g16991.t1">
    <property type="protein sequence ID" value="ES5_v2.g16991.t1"/>
    <property type="gene ID" value="ES5_v2.g16991"/>
</dbReference>
<organism evidence="1 2">
    <name type="scientific">Panagrolaimus sp. ES5</name>
    <dbReference type="NCBI Taxonomy" id="591445"/>
    <lineage>
        <taxon>Eukaryota</taxon>
        <taxon>Metazoa</taxon>
        <taxon>Ecdysozoa</taxon>
        <taxon>Nematoda</taxon>
        <taxon>Chromadorea</taxon>
        <taxon>Rhabditida</taxon>
        <taxon>Tylenchina</taxon>
        <taxon>Panagrolaimomorpha</taxon>
        <taxon>Panagrolaimoidea</taxon>
        <taxon>Panagrolaimidae</taxon>
        <taxon>Panagrolaimus</taxon>
    </lineage>
</organism>
<dbReference type="Proteomes" id="UP000887579">
    <property type="component" value="Unplaced"/>
</dbReference>
<sequence>MARSVPIQVVGPQSMNAGGSFGLAPTPPPREQETKCPMCAQDFSSPKVLACFHSFCKQCLLHHQTCEDRVTCPICHAETLLTPQLGVDGLLNDYGLQNICERRNHALNGNISTDEEENHQKVNGTPIEDKGLIFGSPSSTSSTPPRAGSPRNDSPINNNTDAVCVSCKSGDRVKAHCRQCGYLCDNCRMAHQFMHCFEGHEVKPYVSTTSTAAAASRAHEKSSSESSNSSTAPKGSGALCRCLEHRSQPLVFFCLTCNLAVCGQCTESDHQRGSHEIQPIDVIADQQVQRMEMMVNEAAKKQQEVLETFRFIDDAQTRLHMTHQQAISTIHESSETLISAVHELRQSLIKDLEAKFGMKQLTLAVLDKDVQKVAKKMSQMIDFTRRLLAHSSPTEIMVFKPLIDTRIESFLKYDANVESVDKAVNQLDSIHPLSREACIPTLLDLIAQSGFDISSITNPSGGLNEGSSPTSSNMPMNNGICNSLGRSLSRQNLGSPQIGTPSSFDVIKSFMNHNGLSAPAAMLGTSAPTGGLTDNSPLYDKLWNIDESVNNLSISNDAENQLSQSLPYQLYPPRSQIKRQKMIYY</sequence>